<dbReference type="SUPFAM" id="SSF53448">
    <property type="entry name" value="Nucleotide-diphospho-sugar transferases"/>
    <property type="match status" value="1"/>
</dbReference>
<dbReference type="PANTHER" id="PTHR43685:SF2">
    <property type="entry name" value="GLYCOSYLTRANSFERASE 2-LIKE DOMAIN-CONTAINING PROTEIN"/>
    <property type="match status" value="1"/>
</dbReference>
<accession>A0ABU2D324</accession>
<name>A0ABU2D324_9EURY</name>
<protein>
    <submittedName>
        <fullName evidence="2">Glycosyltransferase</fullName>
        <ecNumber evidence="2">2.4.-.-</ecNumber>
    </submittedName>
</protein>
<dbReference type="EMBL" id="JAVKPK010000047">
    <property type="protein sequence ID" value="MDR7666384.1"/>
    <property type="molecule type" value="Genomic_DNA"/>
</dbReference>
<organism evidence="2 3">
    <name type="scientific">Methanosarcina baikalica</name>
    <dbReference type="NCBI Taxonomy" id="3073890"/>
    <lineage>
        <taxon>Archaea</taxon>
        <taxon>Methanobacteriati</taxon>
        <taxon>Methanobacteriota</taxon>
        <taxon>Stenosarchaea group</taxon>
        <taxon>Methanomicrobia</taxon>
        <taxon>Methanosarcinales</taxon>
        <taxon>Methanosarcinaceae</taxon>
        <taxon>Methanosarcina</taxon>
    </lineage>
</organism>
<evidence type="ECO:0000259" key="1">
    <source>
        <dbReference type="Pfam" id="PF00535"/>
    </source>
</evidence>
<dbReference type="PANTHER" id="PTHR43685">
    <property type="entry name" value="GLYCOSYLTRANSFERASE"/>
    <property type="match status" value="1"/>
</dbReference>
<dbReference type="RefSeq" id="WP_310576412.1">
    <property type="nucleotide sequence ID" value="NZ_JAVKPK010000047.1"/>
</dbReference>
<dbReference type="Gene3D" id="3.90.550.10">
    <property type="entry name" value="Spore Coat Polysaccharide Biosynthesis Protein SpsA, Chain A"/>
    <property type="match status" value="1"/>
</dbReference>
<dbReference type="InterPro" id="IPR029044">
    <property type="entry name" value="Nucleotide-diphossugar_trans"/>
</dbReference>
<comment type="caution">
    <text evidence="2">The sequence shown here is derived from an EMBL/GenBank/DDBJ whole genome shotgun (WGS) entry which is preliminary data.</text>
</comment>
<keyword evidence="2" id="KW-0328">Glycosyltransferase</keyword>
<reference evidence="3" key="1">
    <citation type="submission" date="2023-07" db="EMBL/GenBank/DDBJ databases">
        <title>Whole-genome sequencing of a new Methanosarcina sp. Z-7115.</title>
        <authorList>
            <person name="Zhilina T.N."/>
            <person name="Merkel A.Y."/>
        </authorList>
    </citation>
    <scope>NUCLEOTIDE SEQUENCE [LARGE SCALE GENOMIC DNA]</scope>
    <source>
        <strain evidence="3">Z-7115</strain>
    </source>
</reference>
<dbReference type="Pfam" id="PF00535">
    <property type="entry name" value="Glycos_transf_2"/>
    <property type="match status" value="1"/>
</dbReference>
<feature type="domain" description="Glycosyltransferase 2-like" evidence="1">
    <location>
        <begin position="9"/>
        <end position="148"/>
    </location>
</feature>
<sequence>MNERNPGVSVVIPTYNRAHLISRAIQSVLDQTYQDLEIIVVDDGSIDNTGEIIKSFQDTKLKYIRYNKNKGASAARNTGIKAAKGKYIAFQDSDDEWFPDKLERQMEVFGDAPPEVGVVYSGFYRIEADKKIYFPSDRFTQKEGNIHNELLKGNFVGTPTVLIKKECFENTKYFDENLPALEDWELWIEISKHYFFKYINKPLLYSYSTANSVNLNQNNMLKAHETILLKHLDDFNKNKKILSDNYFDLGTGLCSNGDFKTGRNYLIKSIKVYHLNLKTMSTLLLLLFGQSIYFKFRDLSRKTGRRI</sequence>
<dbReference type="InterPro" id="IPR001173">
    <property type="entry name" value="Glyco_trans_2-like"/>
</dbReference>
<dbReference type="EC" id="2.4.-.-" evidence="2"/>
<dbReference type="GO" id="GO:0016757">
    <property type="term" value="F:glycosyltransferase activity"/>
    <property type="evidence" value="ECO:0007669"/>
    <property type="project" value="UniProtKB-KW"/>
</dbReference>
<dbReference type="InterPro" id="IPR050834">
    <property type="entry name" value="Glycosyltransf_2"/>
</dbReference>
<evidence type="ECO:0000313" key="2">
    <source>
        <dbReference type="EMBL" id="MDR7666384.1"/>
    </source>
</evidence>
<proteinExistence type="predicted"/>
<keyword evidence="3" id="KW-1185">Reference proteome</keyword>
<keyword evidence="2" id="KW-0808">Transferase</keyword>
<evidence type="ECO:0000313" key="3">
    <source>
        <dbReference type="Proteomes" id="UP001246244"/>
    </source>
</evidence>
<dbReference type="Proteomes" id="UP001246244">
    <property type="component" value="Unassembled WGS sequence"/>
</dbReference>
<gene>
    <name evidence="2" type="ORF">RG963_11455</name>
</gene>